<sequence>MSGRKGPYECGLDAAVDVIGGKWKVLLLWALAQGPRRFGQLRRELPRISEKVLAQQLRELEADGIVHREVFDQVPPKVEYTLTGLGASLNDALAPLGDWGARTWPTWRPPTRSAIRTPCDQDAARSGRSVIRTPCDPGRDGRGQCPSAGSVAPCWTAQPFPSGSLK</sequence>
<dbReference type="PANTHER" id="PTHR33204:SF29">
    <property type="entry name" value="TRANSCRIPTIONAL REGULATOR"/>
    <property type="match status" value="1"/>
</dbReference>
<evidence type="ECO:0000259" key="5">
    <source>
        <dbReference type="PROSITE" id="PS51118"/>
    </source>
</evidence>
<dbReference type="AlphaFoldDB" id="A0A401R5G0"/>
<gene>
    <name evidence="6" type="ORF">SALB_05605</name>
</gene>
<feature type="domain" description="HTH hxlR-type" evidence="5">
    <location>
        <begin position="10"/>
        <end position="108"/>
    </location>
</feature>
<dbReference type="EMBL" id="BHXC01000007">
    <property type="protein sequence ID" value="GCB92830.1"/>
    <property type="molecule type" value="Genomic_DNA"/>
</dbReference>
<dbReference type="SUPFAM" id="SSF46785">
    <property type="entry name" value="Winged helix' DNA-binding domain"/>
    <property type="match status" value="1"/>
</dbReference>
<dbReference type="InterPro" id="IPR036390">
    <property type="entry name" value="WH_DNA-bd_sf"/>
</dbReference>
<comment type="caution">
    <text evidence="6">The sequence shown here is derived from an EMBL/GenBank/DDBJ whole genome shotgun (WGS) entry which is preliminary data.</text>
</comment>
<dbReference type="PANTHER" id="PTHR33204">
    <property type="entry name" value="TRANSCRIPTIONAL REGULATOR, MARR FAMILY"/>
    <property type="match status" value="1"/>
</dbReference>
<proteinExistence type="predicted"/>
<evidence type="ECO:0000256" key="1">
    <source>
        <dbReference type="ARBA" id="ARBA00023015"/>
    </source>
</evidence>
<evidence type="ECO:0000256" key="2">
    <source>
        <dbReference type="ARBA" id="ARBA00023125"/>
    </source>
</evidence>
<dbReference type="GO" id="GO:0003677">
    <property type="term" value="F:DNA binding"/>
    <property type="evidence" value="ECO:0007669"/>
    <property type="project" value="UniProtKB-KW"/>
</dbReference>
<keyword evidence="2" id="KW-0238">DNA-binding</keyword>
<dbReference type="InterPro" id="IPR011991">
    <property type="entry name" value="ArsR-like_HTH"/>
</dbReference>
<feature type="region of interest" description="Disordered" evidence="4">
    <location>
        <begin position="114"/>
        <end position="152"/>
    </location>
</feature>
<organism evidence="6 7">
    <name type="scientific">Streptomyces noursei</name>
    <name type="common">Streptomyces albulus</name>
    <dbReference type="NCBI Taxonomy" id="1971"/>
    <lineage>
        <taxon>Bacteria</taxon>
        <taxon>Bacillati</taxon>
        <taxon>Actinomycetota</taxon>
        <taxon>Actinomycetes</taxon>
        <taxon>Kitasatosporales</taxon>
        <taxon>Streptomycetaceae</taxon>
        <taxon>Streptomyces</taxon>
    </lineage>
</organism>
<evidence type="ECO:0000313" key="6">
    <source>
        <dbReference type="EMBL" id="GCB92830.1"/>
    </source>
</evidence>
<dbReference type="Gene3D" id="1.10.10.10">
    <property type="entry name" value="Winged helix-like DNA-binding domain superfamily/Winged helix DNA-binding domain"/>
    <property type="match status" value="1"/>
</dbReference>
<dbReference type="InterPro" id="IPR036388">
    <property type="entry name" value="WH-like_DNA-bd_sf"/>
</dbReference>
<dbReference type="PROSITE" id="PS51118">
    <property type="entry name" value="HTH_HXLR"/>
    <property type="match status" value="1"/>
</dbReference>
<dbReference type="Proteomes" id="UP000288351">
    <property type="component" value="Unassembled WGS sequence"/>
</dbReference>
<reference evidence="6 7" key="1">
    <citation type="journal article" date="2019" name="Microbiol. Resour. Announc.">
        <title>Draft Genome Sequence of the Most Traditional epsilon-Poly-l-Lysine Producer, Streptomyces albulus NBRC14147.</title>
        <authorList>
            <person name="Yamanaka K."/>
            <person name="Hamano Y."/>
        </authorList>
    </citation>
    <scope>NUCLEOTIDE SEQUENCE [LARGE SCALE GENOMIC DNA]</scope>
    <source>
        <strain evidence="6 7">NBRC 14147</strain>
    </source>
</reference>
<dbReference type="Pfam" id="PF01638">
    <property type="entry name" value="HxlR"/>
    <property type="match status" value="1"/>
</dbReference>
<dbReference type="InterPro" id="IPR002577">
    <property type="entry name" value="HTH_HxlR"/>
</dbReference>
<name>A0A401R5G0_STRNR</name>
<evidence type="ECO:0000256" key="3">
    <source>
        <dbReference type="ARBA" id="ARBA00023163"/>
    </source>
</evidence>
<keyword evidence="3" id="KW-0804">Transcription</keyword>
<keyword evidence="1" id="KW-0805">Transcription regulation</keyword>
<dbReference type="CDD" id="cd00090">
    <property type="entry name" value="HTH_ARSR"/>
    <property type="match status" value="1"/>
</dbReference>
<accession>A0A401R5G0</accession>
<evidence type="ECO:0000256" key="4">
    <source>
        <dbReference type="SAM" id="MobiDB-lite"/>
    </source>
</evidence>
<evidence type="ECO:0000313" key="7">
    <source>
        <dbReference type="Proteomes" id="UP000288351"/>
    </source>
</evidence>
<protein>
    <submittedName>
        <fullName evidence="6">Transcriptional regulator</fullName>
    </submittedName>
</protein>